<dbReference type="FunFam" id="3.30.420.40:FF:000133">
    <property type="entry name" value="Probable tRNA N6-adenosine threonylcarbamoyltransferase, mitochondrial"/>
    <property type="match status" value="1"/>
</dbReference>
<dbReference type="FunFam" id="1.10.510.10:FF:000479">
    <property type="entry name" value="Leucine-rich repeat receptor-like protein kinase"/>
    <property type="match status" value="1"/>
</dbReference>
<evidence type="ECO:0000256" key="6">
    <source>
        <dbReference type="ARBA" id="ARBA00022614"/>
    </source>
</evidence>
<dbReference type="InterPro" id="IPR000719">
    <property type="entry name" value="Prot_kinase_dom"/>
</dbReference>
<dbReference type="CDD" id="cd24134">
    <property type="entry name" value="ASKHA_NBD_OSGEPL1_QRI7_euk"/>
    <property type="match status" value="1"/>
</dbReference>
<keyword evidence="19 27" id="KW-0472">Membrane</keyword>
<protein>
    <recommendedName>
        <fullName evidence="29">Protein kinase domain-containing protein</fullName>
    </recommendedName>
</protein>
<feature type="transmembrane region" description="Helical" evidence="27">
    <location>
        <begin position="581"/>
        <end position="604"/>
    </location>
</feature>
<dbReference type="InterPro" id="IPR032675">
    <property type="entry name" value="LRR_dom_sf"/>
</dbReference>
<keyword evidence="18" id="KW-0496">Mitochondrion</keyword>
<dbReference type="Pfam" id="PF13855">
    <property type="entry name" value="LRR_8"/>
    <property type="match status" value="2"/>
</dbReference>
<dbReference type="PROSITE" id="PS51450">
    <property type="entry name" value="LRR"/>
    <property type="match status" value="1"/>
</dbReference>
<evidence type="ECO:0000256" key="11">
    <source>
        <dbReference type="ARBA" id="ARBA00022729"/>
    </source>
</evidence>
<proteinExistence type="inferred from homology"/>
<evidence type="ECO:0000256" key="20">
    <source>
        <dbReference type="ARBA" id="ARBA00023170"/>
    </source>
</evidence>
<evidence type="ECO:0000259" key="29">
    <source>
        <dbReference type="PROSITE" id="PS50011"/>
    </source>
</evidence>
<dbReference type="Pfam" id="PF08263">
    <property type="entry name" value="LRRNT_2"/>
    <property type="match status" value="1"/>
</dbReference>
<evidence type="ECO:0000256" key="3">
    <source>
        <dbReference type="ARBA" id="ARBA00022475"/>
    </source>
</evidence>
<evidence type="ECO:0000256" key="28">
    <source>
        <dbReference type="SAM" id="SignalP"/>
    </source>
</evidence>
<evidence type="ECO:0000256" key="25">
    <source>
        <dbReference type="ARBA" id="ARBA00048679"/>
    </source>
</evidence>
<dbReference type="GO" id="GO:0046872">
    <property type="term" value="F:metal ion binding"/>
    <property type="evidence" value="ECO:0007669"/>
    <property type="project" value="UniProtKB-KW"/>
</dbReference>
<dbReference type="FunFam" id="3.30.200.20:FF:000309">
    <property type="entry name" value="Leucine-rich repeat receptor protein kinase MSP1"/>
    <property type="match status" value="1"/>
</dbReference>
<name>A0AAQ3WS76_PASNO</name>
<dbReference type="SUPFAM" id="SSF53067">
    <property type="entry name" value="Actin-like ATPase domain"/>
    <property type="match status" value="1"/>
</dbReference>
<dbReference type="GO" id="GO:0002949">
    <property type="term" value="P:tRNA threonylcarbamoyladenosine modification"/>
    <property type="evidence" value="ECO:0007669"/>
    <property type="project" value="InterPro"/>
</dbReference>
<keyword evidence="9" id="KW-0819">tRNA processing</keyword>
<evidence type="ECO:0000256" key="18">
    <source>
        <dbReference type="ARBA" id="ARBA00023128"/>
    </source>
</evidence>
<dbReference type="Gene3D" id="3.80.10.10">
    <property type="entry name" value="Ribonuclease Inhibitor"/>
    <property type="match status" value="3"/>
</dbReference>
<comment type="catalytic activity">
    <reaction evidence="25">
        <text>L-seryl-[protein] + ATP = O-phospho-L-seryl-[protein] + ADP + H(+)</text>
        <dbReference type="Rhea" id="RHEA:17989"/>
        <dbReference type="Rhea" id="RHEA-COMP:9863"/>
        <dbReference type="Rhea" id="RHEA-COMP:11604"/>
        <dbReference type="ChEBI" id="CHEBI:15378"/>
        <dbReference type="ChEBI" id="CHEBI:29999"/>
        <dbReference type="ChEBI" id="CHEBI:30616"/>
        <dbReference type="ChEBI" id="CHEBI:83421"/>
        <dbReference type="ChEBI" id="CHEBI:456216"/>
        <dbReference type="EC" id="2.7.11.1"/>
    </reaction>
</comment>
<reference evidence="30 31" key="1">
    <citation type="submission" date="2024-02" db="EMBL/GenBank/DDBJ databases">
        <title>High-quality chromosome-scale genome assembly of Pensacola bahiagrass (Paspalum notatum Flugge var. saurae).</title>
        <authorList>
            <person name="Vega J.M."/>
            <person name="Podio M."/>
            <person name="Orjuela J."/>
            <person name="Siena L.A."/>
            <person name="Pessino S.C."/>
            <person name="Combes M.C."/>
            <person name="Mariac C."/>
            <person name="Albertini E."/>
            <person name="Pupilli F."/>
            <person name="Ortiz J.P.A."/>
            <person name="Leblanc O."/>
        </authorList>
    </citation>
    <scope>NUCLEOTIDE SEQUENCE [LARGE SCALE GENOMIC DNA]</scope>
    <source>
        <strain evidence="30">R1</strain>
        <tissue evidence="30">Leaf</tissue>
    </source>
</reference>
<feature type="non-terminal residue" evidence="30">
    <location>
        <position position="1484"/>
    </location>
</feature>
<dbReference type="InterPro" id="IPR000905">
    <property type="entry name" value="Gcp-like_dom"/>
</dbReference>
<keyword evidence="5" id="KW-0597">Phosphoprotein</keyword>
<accession>A0AAQ3WS76</accession>
<evidence type="ECO:0000313" key="31">
    <source>
        <dbReference type="Proteomes" id="UP001341281"/>
    </source>
</evidence>
<keyword evidence="4" id="KW-0723">Serine/threonine-protein kinase</keyword>
<evidence type="ECO:0000256" key="17">
    <source>
        <dbReference type="ARBA" id="ARBA00022989"/>
    </source>
</evidence>
<dbReference type="InterPro" id="IPR008266">
    <property type="entry name" value="Tyr_kinase_AS"/>
</dbReference>
<dbReference type="PANTHER" id="PTHR48005:SF90">
    <property type="entry name" value="OS02G0553000 PROTEIN"/>
    <property type="match status" value="1"/>
</dbReference>
<keyword evidence="3" id="KW-1003">Cell membrane</keyword>
<evidence type="ECO:0000256" key="16">
    <source>
        <dbReference type="ARBA" id="ARBA00022946"/>
    </source>
</evidence>
<evidence type="ECO:0000256" key="10">
    <source>
        <dbReference type="ARBA" id="ARBA00022723"/>
    </source>
</evidence>
<feature type="chain" id="PRO_5042983154" description="Protein kinase domain-containing protein" evidence="28">
    <location>
        <begin position="19"/>
        <end position="1484"/>
    </location>
</feature>
<feature type="signal peptide" evidence="28">
    <location>
        <begin position="1"/>
        <end position="18"/>
    </location>
</feature>
<evidence type="ECO:0000256" key="8">
    <source>
        <dbReference type="ARBA" id="ARBA00022692"/>
    </source>
</evidence>
<evidence type="ECO:0000256" key="26">
    <source>
        <dbReference type="PROSITE-ProRule" id="PRU10141"/>
    </source>
</evidence>
<keyword evidence="13 26" id="KW-0547">Nucleotide-binding</keyword>
<dbReference type="PROSITE" id="PS00109">
    <property type="entry name" value="PROTEIN_KINASE_TYR"/>
    <property type="match status" value="1"/>
</dbReference>
<dbReference type="GO" id="GO:0004674">
    <property type="term" value="F:protein serine/threonine kinase activity"/>
    <property type="evidence" value="ECO:0007669"/>
    <property type="project" value="UniProtKB-KW"/>
</dbReference>
<keyword evidence="20" id="KW-0675">Receptor</keyword>
<dbReference type="Pfam" id="PF00814">
    <property type="entry name" value="TsaD"/>
    <property type="match status" value="1"/>
</dbReference>
<keyword evidence="8 27" id="KW-0812">Transmembrane</keyword>
<dbReference type="PROSITE" id="PS00107">
    <property type="entry name" value="PROTEIN_KINASE_ATP"/>
    <property type="match status" value="1"/>
</dbReference>
<dbReference type="EMBL" id="CP144748">
    <property type="protein sequence ID" value="WVZ71481.1"/>
    <property type="molecule type" value="Genomic_DNA"/>
</dbReference>
<evidence type="ECO:0000256" key="5">
    <source>
        <dbReference type="ARBA" id="ARBA00022553"/>
    </source>
</evidence>
<evidence type="ECO:0000256" key="22">
    <source>
        <dbReference type="ARBA" id="ARBA00023315"/>
    </source>
</evidence>
<keyword evidence="7" id="KW-0808">Transferase</keyword>
<comment type="catalytic activity">
    <reaction evidence="23">
        <text>L-threonyl-[protein] + ATP = O-phospho-L-threonyl-[protein] + ADP + H(+)</text>
        <dbReference type="Rhea" id="RHEA:46608"/>
        <dbReference type="Rhea" id="RHEA-COMP:11060"/>
        <dbReference type="Rhea" id="RHEA-COMP:11605"/>
        <dbReference type="ChEBI" id="CHEBI:15378"/>
        <dbReference type="ChEBI" id="CHEBI:30013"/>
        <dbReference type="ChEBI" id="CHEBI:30616"/>
        <dbReference type="ChEBI" id="CHEBI:61977"/>
        <dbReference type="ChEBI" id="CHEBI:456216"/>
        <dbReference type="EC" id="2.7.11.1"/>
    </reaction>
</comment>
<dbReference type="PROSITE" id="PS50011">
    <property type="entry name" value="PROTEIN_KINASE_DOM"/>
    <property type="match status" value="1"/>
</dbReference>
<keyword evidence="21" id="KW-0325">Glycoprotein</keyword>
<evidence type="ECO:0000313" key="30">
    <source>
        <dbReference type="EMBL" id="WVZ71481.1"/>
    </source>
</evidence>
<dbReference type="HAMAP" id="MF_01445">
    <property type="entry name" value="TsaD"/>
    <property type="match status" value="1"/>
</dbReference>
<dbReference type="Gene3D" id="3.30.420.40">
    <property type="match status" value="2"/>
</dbReference>
<evidence type="ECO:0000256" key="14">
    <source>
        <dbReference type="ARBA" id="ARBA00022777"/>
    </source>
</evidence>
<dbReference type="Gene3D" id="3.30.200.20">
    <property type="entry name" value="Phosphorylase Kinase, domain 1"/>
    <property type="match status" value="1"/>
</dbReference>
<keyword evidence="12" id="KW-0677">Repeat</keyword>
<dbReference type="FunFam" id="3.30.420.40:FF:000083">
    <property type="entry name" value="Probable tRNA N6-adenosine threonylcarbamoyltransferase, mitochondrial"/>
    <property type="match status" value="1"/>
</dbReference>
<dbReference type="Gene3D" id="3.30.1490.310">
    <property type="match status" value="1"/>
</dbReference>
<keyword evidence="10" id="KW-0479">Metal-binding</keyword>
<dbReference type="NCBIfam" id="TIGR00329">
    <property type="entry name" value="gcp_kae1"/>
    <property type="match status" value="1"/>
</dbReference>
<keyword evidence="16" id="KW-0809">Transit peptide</keyword>
<dbReference type="GO" id="GO:0005739">
    <property type="term" value="C:mitochondrion"/>
    <property type="evidence" value="ECO:0007669"/>
    <property type="project" value="UniProtKB-SubCell"/>
</dbReference>
<evidence type="ECO:0000256" key="9">
    <source>
        <dbReference type="ARBA" id="ARBA00022694"/>
    </source>
</evidence>
<dbReference type="Pfam" id="PF00560">
    <property type="entry name" value="LRR_1"/>
    <property type="match status" value="5"/>
</dbReference>
<feature type="domain" description="Protein kinase" evidence="29">
    <location>
        <begin position="648"/>
        <end position="917"/>
    </location>
</feature>
<gene>
    <name evidence="30" type="ORF">U9M48_020066</name>
</gene>
<evidence type="ECO:0000256" key="7">
    <source>
        <dbReference type="ARBA" id="ARBA00022679"/>
    </source>
</evidence>
<dbReference type="PRINTS" id="PR00789">
    <property type="entry name" value="OSIALOPTASE"/>
</dbReference>
<evidence type="ECO:0000256" key="19">
    <source>
        <dbReference type="ARBA" id="ARBA00023136"/>
    </source>
</evidence>
<dbReference type="SUPFAM" id="SSF56112">
    <property type="entry name" value="Protein kinase-like (PK-like)"/>
    <property type="match status" value="1"/>
</dbReference>
<dbReference type="Gene3D" id="1.10.510.10">
    <property type="entry name" value="Transferase(Phosphotransferase) domain 1"/>
    <property type="match status" value="1"/>
</dbReference>
<dbReference type="InterPro" id="IPR013210">
    <property type="entry name" value="LRR_N_plant-typ"/>
</dbReference>
<dbReference type="InterPro" id="IPR043129">
    <property type="entry name" value="ATPase_NBD"/>
</dbReference>
<keyword evidence="22" id="KW-0012">Acyltransferase</keyword>
<evidence type="ECO:0000256" key="21">
    <source>
        <dbReference type="ARBA" id="ARBA00023180"/>
    </source>
</evidence>
<keyword evidence="31" id="KW-1185">Reference proteome</keyword>
<evidence type="ECO:0000256" key="13">
    <source>
        <dbReference type="ARBA" id="ARBA00022741"/>
    </source>
</evidence>
<dbReference type="Pfam" id="PF00069">
    <property type="entry name" value="Pkinase"/>
    <property type="match status" value="1"/>
</dbReference>
<evidence type="ECO:0000256" key="24">
    <source>
        <dbReference type="ARBA" id="ARBA00048117"/>
    </source>
</evidence>
<evidence type="ECO:0000256" key="4">
    <source>
        <dbReference type="ARBA" id="ARBA00022527"/>
    </source>
</evidence>
<evidence type="ECO:0000256" key="2">
    <source>
        <dbReference type="ARBA" id="ARBA00004251"/>
    </source>
</evidence>
<keyword evidence="11 28" id="KW-0732">Signal</keyword>
<keyword evidence="6" id="KW-0433">Leucine-rich repeat</keyword>
<comment type="catalytic activity">
    <reaction evidence="24">
        <text>L-threonylcarbamoyladenylate + adenosine(37) in tRNA = N(6)-L-threonylcarbamoyladenosine(37) in tRNA + AMP + H(+)</text>
        <dbReference type="Rhea" id="RHEA:37059"/>
        <dbReference type="Rhea" id="RHEA-COMP:10162"/>
        <dbReference type="Rhea" id="RHEA-COMP:10163"/>
        <dbReference type="ChEBI" id="CHEBI:15378"/>
        <dbReference type="ChEBI" id="CHEBI:73682"/>
        <dbReference type="ChEBI" id="CHEBI:74411"/>
        <dbReference type="ChEBI" id="CHEBI:74418"/>
        <dbReference type="ChEBI" id="CHEBI:456215"/>
        <dbReference type="EC" id="2.3.1.234"/>
    </reaction>
</comment>
<keyword evidence="17 27" id="KW-1133">Transmembrane helix</keyword>
<dbReference type="PANTHER" id="PTHR48005">
    <property type="entry name" value="LEUCINE RICH REPEAT KINASE 2"/>
    <property type="match status" value="1"/>
</dbReference>
<dbReference type="InterPro" id="IPR051420">
    <property type="entry name" value="Ser_Thr_Kinases_DiverseReg"/>
</dbReference>
<feature type="binding site" evidence="26">
    <location>
        <position position="677"/>
    </location>
    <ligand>
        <name>ATP</name>
        <dbReference type="ChEBI" id="CHEBI:30616"/>
    </ligand>
</feature>
<dbReference type="InterPro" id="IPR045381">
    <property type="entry name" value="BRI1_island_dom"/>
</dbReference>
<comment type="subcellular location">
    <subcellularLocation>
        <location evidence="2">Cell membrane</location>
        <topology evidence="2">Single-pass type I membrane protein</topology>
    </subcellularLocation>
    <subcellularLocation>
        <location evidence="1">Mitochondrion</location>
    </subcellularLocation>
</comment>
<sequence>MASRCLMLMLFFTTAATAAVLDLDDLQLLEQFKAAVPIVNGTALAGWNSSNGACRFPGVRCKNGRVRSMSLTDVMLNTSFSALASTLLRLSSVKSITVRDADIYGMLLVLTGVECGKKLALLDLSGNRLSGEVPAFTNCSRLQYLDLSGNYLVGAFPTDVAHLMSLAVLDLSNNNFSREIPGHFNLSFNYFNGSIPEAVAMLPELEILDLSSNLFSGTIPATLCSSNTTSKLQLLYLQNNYLTGSIPEDIADCTGLVSLDLSLNYINGHIPSSLGILTRLRDLVLWQNALEGEIPPSLSRMLALENLHPSRFGKLHRAEVDVTCQQPAFRLQILVLRNNSFTGPIPPELGDCRSLIWLDLSGNQLKGHIPSELAKQSGSMSGTSLTSTRQFVYLRNDELNNYQCHGKGSLVDLTGIRSSDLSRMPSKKACNFTRLYLGSTDSMFNNFSMIFLDLSFNHLDSEIPKELGNMYYLMVLNLEHNSLSGMIPTELAGAKHLAVLDLSHNLLEGSIPSSFVSLSLSEVDLSNNEFSGMIPELGSLATFLAISYENNSGLCGFPLPRCKQTVVDTQQPKSYKRQVPLSGGIVAVFAVLLFVCVAALLIYLCQKKMSKVRNNANEVIRLQGNLFSIWNFDGGDVYKQIVEATENFDEQYCIGRGGHGSVYEAALPTGEIFAVKKIRKTEDETLQLEKLFSREIEALVQIRHRNIVKFYGYCSNDQDKFLVSEYMERGSLSSVLMDYGSAVELDWTKRLNIAKDVAHALSYLHNDCSTPIVHRDITSNNILIDMEFRACVSDFGLAKILSFDGSSCTRLAGTTGYLAPELAYTTRVTEKCDVYSFGVVVLELFMGYHPGDLLSALSCTASKRASLADLLDTRLPLPEGEAAKDILVLLTVALQCLDPNPASRPTMQSAIKKLSAVPTSTEDFDYLRADIMDAGAHPNESMGLLLRPARLPSVEDWSIHFKSRLRLVLGQSPAERMAATLLPTLSPAVSRAAAAFLVLRRAPLRPSHYLHPPTTLRRFLASSPATPSPALRPSCPMPSAAAVPARRDLLMLGIETSCDDTAAAVVRGDGEILSQVVSSQADLLARYGGVAPKMAEEAHALVIDQVVQKALDDAKLSGSDLSAVAVTIGPGLGLCLRVGVHKARQVAKVFGLPIVGVHHMEAHALVSRLVNKDLDFPFLALLISGGHNLLVLAHSLGQYIQLGTTIDDAIGEAYDKSARWLGLDMRKGGGPALEELALEGDPDAVKFRVPMRQHKDCNFSYAGLKTQVRLAIESKNLCTDDIPISSASEEDRQSRADIAASFQRVAVLHLEERCQRAVEWALKIEPSIKYFVVSGGVASNKYVRTRLNHVAGNNALQLVSPPPSLCTDNGVMIAWTGIEHFVAGRFEDPPAADEPDDIQYELRPRWPLGEEYSEGRSAARSLKTARVHQSLTSMIQGSLQNPEKGISERERQTALQKAIPDCVHNTRWMNSFNVEQTVDRVPIL</sequence>
<dbReference type="GO" id="GO:0005524">
    <property type="term" value="F:ATP binding"/>
    <property type="evidence" value="ECO:0007669"/>
    <property type="project" value="UniProtKB-UniRule"/>
</dbReference>
<organism evidence="30 31">
    <name type="scientific">Paspalum notatum var. saurae</name>
    <dbReference type="NCBI Taxonomy" id="547442"/>
    <lineage>
        <taxon>Eukaryota</taxon>
        <taxon>Viridiplantae</taxon>
        <taxon>Streptophyta</taxon>
        <taxon>Embryophyta</taxon>
        <taxon>Tracheophyta</taxon>
        <taxon>Spermatophyta</taxon>
        <taxon>Magnoliopsida</taxon>
        <taxon>Liliopsida</taxon>
        <taxon>Poales</taxon>
        <taxon>Poaceae</taxon>
        <taxon>PACMAD clade</taxon>
        <taxon>Panicoideae</taxon>
        <taxon>Andropogonodae</taxon>
        <taxon>Paspaleae</taxon>
        <taxon>Paspalinae</taxon>
        <taxon>Paspalum</taxon>
    </lineage>
</organism>
<dbReference type="Pfam" id="PF20141">
    <property type="entry name" value="Island"/>
    <property type="match status" value="1"/>
</dbReference>
<dbReference type="InterPro" id="IPR017441">
    <property type="entry name" value="Protein_kinase_ATP_BS"/>
</dbReference>
<dbReference type="InterPro" id="IPR001611">
    <property type="entry name" value="Leu-rich_rpt"/>
</dbReference>
<dbReference type="InterPro" id="IPR017861">
    <property type="entry name" value="KAE1/TsaD"/>
</dbReference>
<dbReference type="FunFam" id="3.80.10.10:FF:000041">
    <property type="entry name" value="LRR receptor-like serine/threonine-protein kinase ERECTA"/>
    <property type="match status" value="2"/>
</dbReference>
<dbReference type="Proteomes" id="UP001341281">
    <property type="component" value="Chromosome 04"/>
</dbReference>
<dbReference type="GO" id="GO:0061711">
    <property type="term" value="F:tRNA N(6)-L-threonylcarbamoyladenine synthase activity"/>
    <property type="evidence" value="ECO:0007669"/>
    <property type="project" value="UniProtKB-EC"/>
</dbReference>
<evidence type="ECO:0000256" key="12">
    <source>
        <dbReference type="ARBA" id="ARBA00022737"/>
    </source>
</evidence>
<evidence type="ECO:0000256" key="27">
    <source>
        <dbReference type="SAM" id="Phobius"/>
    </source>
</evidence>
<dbReference type="SUPFAM" id="SSF52047">
    <property type="entry name" value="RNI-like"/>
    <property type="match status" value="1"/>
</dbReference>
<dbReference type="NCBIfam" id="TIGR03723">
    <property type="entry name" value="T6A_TsaD_YgjD"/>
    <property type="match status" value="1"/>
</dbReference>
<evidence type="ECO:0000256" key="23">
    <source>
        <dbReference type="ARBA" id="ARBA00047899"/>
    </source>
</evidence>
<keyword evidence="15 26" id="KW-0067">ATP-binding</keyword>
<dbReference type="InterPro" id="IPR011009">
    <property type="entry name" value="Kinase-like_dom_sf"/>
</dbReference>
<evidence type="ECO:0000256" key="15">
    <source>
        <dbReference type="ARBA" id="ARBA00022840"/>
    </source>
</evidence>
<dbReference type="InterPro" id="IPR022450">
    <property type="entry name" value="TsaD"/>
</dbReference>
<keyword evidence="14" id="KW-0418">Kinase</keyword>
<dbReference type="GO" id="GO:0005886">
    <property type="term" value="C:plasma membrane"/>
    <property type="evidence" value="ECO:0007669"/>
    <property type="project" value="UniProtKB-SubCell"/>
</dbReference>
<evidence type="ECO:0000256" key="1">
    <source>
        <dbReference type="ARBA" id="ARBA00004173"/>
    </source>
</evidence>